<keyword evidence="2" id="KW-1185">Reference proteome</keyword>
<evidence type="ECO:0000313" key="2">
    <source>
        <dbReference type="Proteomes" id="UP000054928"/>
    </source>
</evidence>
<accession>A0A0P1AHN1</accession>
<protein>
    <submittedName>
        <fullName evidence="1">Uncharacterized protein</fullName>
    </submittedName>
</protein>
<dbReference type="EMBL" id="CCYD01000482">
    <property type="protein sequence ID" value="CEG40349.1"/>
    <property type="molecule type" value="Genomic_DNA"/>
</dbReference>
<organism evidence="1 2">
    <name type="scientific">Plasmopara halstedii</name>
    <name type="common">Downy mildew of sunflower</name>
    <dbReference type="NCBI Taxonomy" id="4781"/>
    <lineage>
        <taxon>Eukaryota</taxon>
        <taxon>Sar</taxon>
        <taxon>Stramenopiles</taxon>
        <taxon>Oomycota</taxon>
        <taxon>Peronosporomycetes</taxon>
        <taxon>Peronosporales</taxon>
        <taxon>Peronosporaceae</taxon>
        <taxon>Plasmopara</taxon>
    </lineage>
</organism>
<dbReference type="GeneID" id="36405608"/>
<dbReference type="RefSeq" id="XP_024576718.1">
    <property type="nucleotide sequence ID" value="XM_024725997.1"/>
</dbReference>
<dbReference type="Proteomes" id="UP000054928">
    <property type="component" value="Unassembled WGS sequence"/>
</dbReference>
<reference evidence="2" key="1">
    <citation type="submission" date="2014-09" db="EMBL/GenBank/DDBJ databases">
        <authorList>
            <person name="Sharma Rahul"/>
            <person name="Thines Marco"/>
        </authorList>
    </citation>
    <scope>NUCLEOTIDE SEQUENCE [LARGE SCALE GENOMIC DNA]</scope>
</reference>
<proteinExistence type="predicted"/>
<dbReference type="AlphaFoldDB" id="A0A0P1AHN1"/>
<evidence type="ECO:0000313" key="1">
    <source>
        <dbReference type="EMBL" id="CEG40349.1"/>
    </source>
</evidence>
<name>A0A0P1AHN1_PLAHL</name>
<sequence length="110" mass="12778">MSSIGSTNLRAESSSEEAHARVEFYLRKDSTEQLKIPDRIERNVSMKKDFIRNKCKCIVVAYASPVIRGTTAGATPISRYEECMMAIYRHERDQRQRRCQRAMLTRTCSR</sequence>